<protein>
    <recommendedName>
        <fullName evidence="2">MacB-like periplasmic core domain-containing protein</fullName>
    </recommendedName>
</protein>
<keyword evidence="1" id="KW-0812">Transmembrane</keyword>
<evidence type="ECO:0000259" key="2">
    <source>
        <dbReference type="Pfam" id="PF12704"/>
    </source>
</evidence>
<dbReference type="InterPro" id="IPR051447">
    <property type="entry name" value="Lipoprotein-release_system"/>
</dbReference>
<sequence>MIQPLELLIGLRYTRAKRRTHFISFISLTSMFGITVGVWALITVLSVMNGFERELKERILAVASHVTVTGQDGWLSNWEEVNKTIIAHPGVLSAAPFALGQGLVLKSNEVK</sequence>
<dbReference type="PANTHER" id="PTHR30489:SF0">
    <property type="entry name" value="LIPOPROTEIN-RELEASING SYSTEM TRANSMEMBRANE PROTEIN LOLE"/>
    <property type="match status" value="1"/>
</dbReference>
<dbReference type="Pfam" id="PF12704">
    <property type="entry name" value="MacB_PCD"/>
    <property type="match status" value="1"/>
</dbReference>
<keyword evidence="1" id="KW-1133">Transmembrane helix</keyword>
<name>A0A382UKU8_9ZZZZ</name>
<dbReference type="GO" id="GO:0098797">
    <property type="term" value="C:plasma membrane protein complex"/>
    <property type="evidence" value="ECO:0007669"/>
    <property type="project" value="TreeGrafter"/>
</dbReference>
<dbReference type="EMBL" id="UINC01145023">
    <property type="protein sequence ID" value="SVD34896.1"/>
    <property type="molecule type" value="Genomic_DNA"/>
</dbReference>
<dbReference type="InterPro" id="IPR025857">
    <property type="entry name" value="MacB_PCD"/>
</dbReference>
<reference evidence="3" key="1">
    <citation type="submission" date="2018-05" db="EMBL/GenBank/DDBJ databases">
        <authorList>
            <person name="Lanie J.A."/>
            <person name="Ng W.-L."/>
            <person name="Kazmierczak K.M."/>
            <person name="Andrzejewski T.M."/>
            <person name="Davidsen T.M."/>
            <person name="Wayne K.J."/>
            <person name="Tettelin H."/>
            <person name="Glass J.I."/>
            <person name="Rusch D."/>
            <person name="Podicherti R."/>
            <person name="Tsui H.-C.T."/>
            <person name="Winkler M.E."/>
        </authorList>
    </citation>
    <scope>NUCLEOTIDE SEQUENCE</scope>
</reference>
<keyword evidence="1" id="KW-0472">Membrane</keyword>
<feature type="non-terminal residue" evidence="3">
    <location>
        <position position="111"/>
    </location>
</feature>
<evidence type="ECO:0000313" key="3">
    <source>
        <dbReference type="EMBL" id="SVD34896.1"/>
    </source>
</evidence>
<proteinExistence type="predicted"/>
<dbReference type="PANTHER" id="PTHR30489">
    <property type="entry name" value="LIPOPROTEIN-RELEASING SYSTEM TRANSMEMBRANE PROTEIN LOLE"/>
    <property type="match status" value="1"/>
</dbReference>
<dbReference type="GO" id="GO:0044874">
    <property type="term" value="P:lipoprotein localization to outer membrane"/>
    <property type="evidence" value="ECO:0007669"/>
    <property type="project" value="TreeGrafter"/>
</dbReference>
<dbReference type="AlphaFoldDB" id="A0A382UKU8"/>
<feature type="transmembrane region" description="Helical" evidence="1">
    <location>
        <begin position="21"/>
        <end position="42"/>
    </location>
</feature>
<accession>A0A382UKU8</accession>
<feature type="domain" description="MacB-like periplasmic core" evidence="2">
    <location>
        <begin position="27"/>
        <end position="99"/>
    </location>
</feature>
<evidence type="ECO:0000256" key="1">
    <source>
        <dbReference type="SAM" id="Phobius"/>
    </source>
</evidence>
<organism evidence="3">
    <name type="scientific">marine metagenome</name>
    <dbReference type="NCBI Taxonomy" id="408172"/>
    <lineage>
        <taxon>unclassified sequences</taxon>
        <taxon>metagenomes</taxon>
        <taxon>ecological metagenomes</taxon>
    </lineage>
</organism>
<gene>
    <name evidence="3" type="ORF">METZ01_LOCUS387750</name>
</gene>